<protein>
    <submittedName>
        <fullName evidence="1">Uncharacterized protein</fullName>
    </submittedName>
</protein>
<proteinExistence type="predicted"/>
<name>A0A401LQ40_9BACE</name>
<comment type="caution">
    <text evidence="1">The sequence shown here is derived from an EMBL/GenBank/DDBJ whole genome shotgun (WGS) entry which is preliminary data.</text>
</comment>
<evidence type="ECO:0000313" key="1">
    <source>
        <dbReference type="EMBL" id="GCB33682.1"/>
    </source>
</evidence>
<organism evidence="1 2">
    <name type="scientific">Bacteroides faecalis</name>
    <dbReference type="NCBI Taxonomy" id="2447885"/>
    <lineage>
        <taxon>Bacteria</taxon>
        <taxon>Pseudomonadati</taxon>
        <taxon>Bacteroidota</taxon>
        <taxon>Bacteroidia</taxon>
        <taxon>Bacteroidales</taxon>
        <taxon>Bacteroidaceae</taxon>
        <taxon>Bacteroides</taxon>
    </lineage>
</organism>
<dbReference type="AlphaFoldDB" id="A0A401LQ40"/>
<keyword evidence="2" id="KW-1185">Reference proteome</keyword>
<reference evidence="1 2" key="1">
    <citation type="submission" date="2018-10" db="EMBL/GenBank/DDBJ databases">
        <title>Draft Genome Sequence of Bacteroides sp. KCTC 15687.</title>
        <authorList>
            <person name="Yu S.Y."/>
            <person name="Kim J.S."/>
            <person name="Oh B.S."/>
            <person name="Park S.H."/>
            <person name="Kang S.W."/>
            <person name="Park J.E."/>
            <person name="Choi S.H."/>
            <person name="Han K.I."/>
            <person name="Lee K.C."/>
            <person name="Eom M.K."/>
            <person name="Suh M.K."/>
            <person name="Lee D.H."/>
            <person name="Yoon H."/>
            <person name="Kim B."/>
            <person name="Yang S.J."/>
            <person name="Lee J.S."/>
            <person name="Lee J.H."/>
        </authorList>
    </citation>
    <scope>NUCLEOTIDE SEQUENCE [LARGE SCALE GENOMIC DNA]</scope>
    <source>
        <strain evidence="1 2">KCTC 15687</strain>
    </source>
</reference>
<dbReference type="EMBL" id="BHWB01000002">
    <property type="protein sequence ID" value="GCB33682.1"/>
    <property type="molecule type" value="Genomic_DNA"/>
</dbReference>
<dbReference type="RefSeq" id="WP_125040007.1">
    <property type="nucleotide sequence ID" value="NZ_BHWB01000002.1"/>
</dbReference>
<accession>A0A401LQ40</accession>
<gene>
    <name evidence="1" type="ORF">KGMB02408_06270</name>
</gene>
<evidence type="ECO:0000313" key="2">
    <source>
        <dbReference type="Proteomes" id="UP000288079"/>
    </source>
</evidence>
<sequence length="120" mass="13381">MALNSFEKNGVTYFELYISCPVCVDRGNNTPHAYWSHHNNNCNGDIYMGENAFYYCKKCGATQHVYKWKYGCPNHSTGDYEFLEASPASLAQAVATAGQMVQATGLAWLQTFLANMEKGC</sequence>
<dbReference type="Proteomes" id="UP000288079">
    <property type="component" value="Unassembled WGS sequence"/>
</dbReference>
<dbReference type="OrthoDB" id="1151892at2"/>